<evidence type="ECO:0000256" key="1">
    <source>
        <dbReference type="ARBA" id="ARBA00005254"/>
    </source>
</evidence>
<keyword evidence="3" id="KW-1185">Reference proteome</keyword>
<dbReference type="EC" id="4.2.1.17" evidence="2"/>
<name>A0A317EFI3_9PROT</name>
<dbReference type="Gene3D" id="3.90.226.10">
    <property type="entry name" value="2-enoyl-CoA Hydratase, Chain A, domain 1"/>
    <property type="match status" value="1"/>
</dbReference>
<keyword evidence="2" id="KW-0456">Lyase</keyword>
<dbReference type="InterPro" id="IPR001753">
    <property type="entry name" value="Enoyl-CoA_hydra/iso"/>
</dbReference>
<dbReference type="Pfam" id="PF00378">
    <property type="entry name" value="ECH_1"/>
    <property type="match status" value="1"/>
</dbReference>
<evidence type="ECO:0000313" key="2">
    <source>
        <dbReference type="EMBL" id="PWR25798.1"/>
    </source>
</evidence>
<accession>A0A317EFI3</accession>
<evidence type="ECO:0000313" key="3">
    <source>
        <dbReference type="Proteomes" id="UP000245461"/>
    </source>
</evidence>
<dbReference type="EMBL" id="QGLE01000001">
    <property type="protein sequence ID" value="PWR25798.1"/>
    <property type="molecule type" value="Genomic_DNA"/>
</dbReference>
<dbReference type="RefSeq" id="WP_109902141.1">
    <property type="nucleotide sequence ID" value="NZ_QGLE01000001.1"/>
</dbReference>
<reference evidence="2 3" key="1">
    <citation type="submission" date="2018-05" db="EMBL/GenBank/DDBJ databases">
        <title>Zavarzinia sp. HR-AS.</title>
        <authorList>
            <person name="Lee Y."/>
            <person name="Jeon C.O."/>
        </authorList>
    </citation>
    <scope>NUCLEOTIDE SEQUENCE [LARGE SCALE GENOMIC DNA]</scope>
    <source>
        <strain evidence="2 3">HR-AS</strain>
    </source>
</reference>
<gene>
    <name evidence="2" type="ORF">DKG74_02245</name>
</gene>
<keyword evidence="2" id="KW-0413">Isomerase</keyword>
<dbReference type="SUPFAM" id="SSF52096">
    <property type="entry name" value="ClpP/crotonase"/>
    <property type="match status" value="1"/>
</dbReference>
<dbReference type="Proteomes" id="UP000245461">
    <property type="component" value="Unassembled WGS sequence"/>
</dbReference>
<dbReference type="GO" id="GO:0004300">
    <property type="term" value="F:enoyl-CoA hydratase activity"/>
    <property type="evidence" value="ECO:0007669"/>
    <property type="project" value="UniProtKB-EC"/>
</dbReference>
<dbReference type="InterPro" id="IPR029045">
    <property type="entry name" value="ClpP/crotonase-like_dom_sf"/>
</dbReference>
<protein>
    <submittedName>
        <fullName evidence="2">2-(1,2-epoxy-1,2-dihydrophenyl)acetyl-CoA isomerase</fullName>
        <ecNumber evidence="2">4.2.1.17</ecNumber>
    </submittedName>
</protein>
<dbReference type="AlphaFoldDB" id="A0A317EFI3"/>
<dbReference type="PANTHER" id="PTHR43459:SF1">
    <property type="entry name" value="EG:BACN32G11.4 PROTEIN"/>
    <property type="match status" value="1"/>
</dbReference>
<dbReference type="CDD" id="cd06558">
    <property type="entry name" value="crotonase-like"/>
    <property type="match status" value="1"/>
</dbReference>
<organism evidence="2 3">
    <name type="scientific">Zavarzinia aquatilis</name>
    <dbReference type="NCBI Taxonomy" id="2211142"/>
    <lineage>
        <taxon>Bacteria</taxon>
        <taxon>Pseudomonadati</taxon>
        <taxon>Pseudomonadota</taxon>
        <taxon>Alphaproteobacteria</taxon>
        <taxon>Rhodospirillales</taxon>
        <taxon>Zavarziniaceae</taxon>
        <taxon>Zavarzinia</taxon>
    </lineage>
</organism>
<comment type="similarity">
    <text evidence="1">Belongs to the enoyl-CoA hydratase/isomerase family.</text>
</comment>
<dbReference type="Gene3D" id="1.10.12.10">
    <property type="entry name" value="Lyase 2-enoyl-coa Hydratase, Chain A, domain 2"/>
    <property type="match status" value="1"/>
</dbReference>
<dbReference type="GO" id="GO:0016853">
    <property type="term" value="F:isomerase activity"/>
    <property type="evidence" value="ECO:0007669"/>
    <property type="project" value="UniProtKB-KW"/>
</dbReference>
<dbReference type="PANTHER" id="PTHR43459">
    <property type="entry name" value="ENOYL-COA HYDRATASE"/>
    <property type="match status" value="1"/>
</dbReference>
<dbReference type="NCBIfam" id="NF004635">
    <property type="entry name" value="PRK05981.1"/>
    <property type="match status" value="1"/>
</dbReference>
<comment type="caution">
    <text evidence="2">The sequence shown here is derived from an EMBL/GenBank/DDBJ whole genome shotgun (WGS) entry which is preliminary data.</text>
</comment>
<sequence>MTSAFTRILVDVDGDGVMTLTLNQPEALNAVSKVMIREIGAALSRAEDPAGGVRALLITGAGRGFCAGANLADPDGLSNEGVPDVGLVLEEYYNPVFKRLRDLRVPIVTAVNGPAAGVGMSFALMGDIVVAGKSASFLQAFAKIGLVPDGGSSWLLPRLVGRARAMELAMMAEKLPAEKALDWGLINRVVEDGELMATATELARKFAKGPTRALGFIRKMMQASLEASYDQQLDLERQLQRAAGQTADFQEGVAAFLQKRPAQFTGK</sequence>
<dbReference type="InterPro" id="IPR014748">
    <property type="entry name" value="Enoyl-CoA_hydra_C"/>
</dbReference>
<proteinExistence type="inferred from homology"/>
<dbReference type="OrthoDB" id="9781757at2"/>